<evidence type="ECO:0000313" key="4">
    <source>
        <dbReference type="Proteomes" id="UP000298663"/>
    </source>
</evidence>
<dbReference type="OrthoDB" id="5780467at2759"/>
<dbReference type="PANTHER" id="PTHR35572:SF3">
    <property type="entry name" value="ABNORMAL CELL MIGRATION PROTEIN 18"/>
    <property type="match status" value="1"/>
</dbReference>
<organism evidence="3 4">
    <name type="scientific">Steinernema carpocapsae</name>
    <name type="common">Entomopathogenic nematode</name>
    <dbReference type="NCBI Taxonomy" id="34508"/>
    <lineage>
        <taxon>Eukaryota</taxon>
        <taxon>Metazoa</taxon>
        <taxon>Ecdysozoa</taxon>
        <taxon>Nematoda</taxon>
        <taxon>Chromadorea</taxon>
        <taxon>Rhabditida</taxon>
        <taxon>Tylenchina</taxon>
        <taxon>Panagrolaimomorpha</taxon>
        <taxon>Strongyloidoidea</taxon>
        <taxon>Steinernematidae</taxon>
        <taxon>Steinernema</taxon>
    </lineage>
</organism>
<dbReference type="PANTHER" id="PTHR35572">
    <property type="entry name" value="PROTEIN CBG04538-RELATED"/>
    <property type="match status" value="1"/>
</dbReference>
<dbReference type="InterPro" id="IPR040282">
    <property type="entry name" value="Mig-18-like"/>
</dbReference>
<dbReference type="InterPro" id="IPR055119">
    <property type="entry name" value="Mig18_Fn1"/>
</dbReference>
<dbReference type="Proteomes" id="UP000298663">
    <property type="component" value="Unassembled WGS sequence"/>
</dbReference>
<feature type="chain" id="PRO_5020309871" description="Abnormal cell migration protein 18-like fibronectin type I domain-containing protein" evidence="1">
    <location>
        <begin position="18"/>
        <end position="516"/>
    </location>
</feature>
<dbReference type="Pfam" id="PF23003">
    <property type="entry name" value="Fn1_2"/>
    <property type="match status" value="2"/>
</dbReference>
<keyword evidence="1" id="KW-0732">Signal</keyword>
<dbReference type="STRING" id="34508.A0A4U5LRD1"/>
<sequence length="516" mass="58033">MIPFLWILAALVPAFWALDCKVGDVWVKEFIKFECYANERVKLGVRPIGCVPDDKLEGKVIAAGEEHRNKHFFFRCLQEGDTLAYKIINCVDDNERIVEIGQFFTRVDGDRRVRVECEGNATEAKKTVVQWTSCTLPSGEKLSEGGIHLRYAKNASGPQTAEIFSCKRDGPKVSLKCTGCVTSAGDQVVVSSYAAVDGVQMQCRRFDDGCRLIKIDPKYLDCSLEGNKYPHGSFLNSTDGINYYFCKHGFLEKRGCFVEDQFISIDDLIYVNTKPVFCRREPGVGTFGNYNGCTLKNGSQIKFKDVFEDKLTMKRCLWTYDGREINGTKIEPYACVDKETGRTVLINKFFQNGPLHTVKKCVKKDDGTLELRQPTTEEFLQYANSALSYNLLLSEIAHGGYGNAEWIDHMPNSPFGRGKDDSCFDHIPQCDRLKPLCESSFSKSVQKLRESLKSADVEDVDSVLKDLQSSGSSLCDQKLTSLIEITCPRTCGSCMSKESMEARVDEITRTSRRDQC</sequence>
<evidence type="ECO:0000256" key="1">
    <source>
        <dbReference type="SAM" id="SignalP"/>
    </source>
</evidence>
<comment type="caution">
    <text evidence="3">The sequence shown here is derived from an EMBL/GenBank/DDBJ whole genome shotgun (WGS) entry which is preliminary data.</text>
</comment>
<feature type="domain" description="Abnormal cell migration protein 18-like fibronectin type I" evidence="2">
    <location>
        <begin position="57"/>
        <end position="106"/>
    </location>
</feature>
<feature type="domain" description="Abnormal cell migration protein 18-like fibronectin type I" evidence="2">
    <location>
        <begin position="163"/>
        <end position="209"/>
    </location>
</feature>
<name>A0A4U5LRD1_STECR</name>
<protein>
    <recommendedName>
        <fullName evidence="2">Abnormal cell migration protein 18-like fibronectin type I domain-containing protein</fullName>
    </recommendedName>
</protein>
<accession>A0A4U5LRD1</accession>
<feature type="signal peptide" evidence="1">
    <location>
        <begin position="1"/>
        <end position="17"/>
    </location>
</feature>
<reference evidence="3 4" key="1">
    <citation type="journal article" date="2015" name="Genome Biol.">
        <title>Comparative genomics of Steinernema reveals deeply conserved gene regulatory networks.</title>
        <authorList>
            <person name="Dillman A.R."/>
            <person name="Macchietto M."/>
            <person name="Porter C.F."/>
            <person name="Rogers A."/>
            <person name="Williams B."/>
            <person name="Antoshechkin I."/>
            <person name="Lee M.M."/>
            <person name="Goodwin Z."/>
            <person name="Lu X."/>
            <person name="Lewis E.E."/>
            <person name="Goodrich-Blair H."/>
            <person name="Stock S.P."/>
            <person name="Adams B.J."/>
            <person name="Sternberg P.W."/>
            <person name="Mortazavi A."/>
        </authorList>
    </citation>
    <scope>NUCLEOTIDE SEQUENCE [LARGE SCALE GENOMIC DNA]</scope>
    <source>
        <strain evidence="3 4">ALL</strain>
    </source>
</reference>
<evidence type="ECO:0000259" key="2">
    <source>
        <dbReference type="Pfam" id="PF23003"/>
    </source>
</evidence>
<gene>
    <name evidence="3" type="ORF">L596_029977</name>
</gene>
<dbReference type="EMBL" id="AZBU02000013">
    <property type="protein sequence ID" value="TKR58548.1"/>
    <property type="molecule type" value="Genomic_DNA"/>
</dbReference>
<keyword evidence="4" id="KW-1185">Reference proteome</keyword>
<dbReference type="AlphaFoldDB" id="A0A4U5LRD1"/>
<proteinExistence type="predicted"/>
<reference evidence="3 4" key="2">
    <citation type="journal article" date="2019" name="G3 (Bethesda)">
        <title>Hybrid Assembly of the Genome of the Entomopathogenic Nematode Steinernema carpocapsae Identifies the X-Chromosome.</title>
        <authorList>
            <person name="Serra L."/>
            <person name="Macchietto M."/>
            <person name="Macias-Munoz A."/>
            <person name="McGill C.J."/>
            <person name="Rodriguez I.M."/>
            <person name="Rodriguez B."/>
            <person name="Murad R."/>
            <person name="Mortazavi A."/>
        </authorList>
    </citation>
    <scope>NUCLEOTIDE SEQUENCE [LARGE SCALE GENOMIC DNA]</scope>
    <source>
        <strain evidence="3 4">ALL</strain>
    </source>
</reference>
<evidence type="ECO:0000313" key="3">
    <source>
        <dbReference type="EMBL" id="TKR58548.1"/>
    </source>
</evidence>